<protein>
    <submittedName>
        <fullName evidence="1">Uncharacterized protein</fullName>
    </submittedName>
</protein>
<dbReference type="HOGENOM" id="CLU_3222130_0_0_11"/>
<organism evidence="1 2">
    <name type="scientific">Slackia exigua (strain ATCC 700122 / DSM 15923 / CIP 105133 / JCM 11022 / KCTC 5966 / S-7)</name>
    <dbReference type="NCBI Taxonomy" id="649764"/>
    <lineage>
        <taxon>Bacteria</taxon>
        <taxon>Bacillati</taxon>
        <taxon>Actinomycetota</taxon>
        <taxon>Coriobacteriia</taxon>
        <taxon>Eggerthellales</taxon>
        <taxon>Eggerthellaceae</taxon>
        <taxon>Slackia</taxon>
    </lineage>
</organism>
<dbReference type="Proteomes" id="UP000006001">
    <property type="component" value="Unassembled WGS sequence"/>
</dbReference>
<name>D0WEJ9_SLAES</name>
<reference evidence="1" key="1">
    <citation type="submission" date="2009-10" db="EMBL/GenBank/DDBJ databases">
        <authorList>
            <person name="Weinstock G."/>
            <person name="Sodergren E."/>
            <person name="Clifton S."/>
            <person name="Fulton L."/>
            <person name="Fulton B."/>
            <person name="Courtney L."/>
            <person name="Fronick C."/>
            <person name="Harrison M."/>
            <person name="Strong C."/>
            <person name="Farmer C."/>
            <person name="Delahaunty K."/>
            <person name="Markovic C."/>
            <person name="Hall O."/>
            <person name="Minx P."/>
            <person name="Tomlinson C."/>
            <person name="Mitreva M."/>
            <person name="Nelson J."/>
            <person name="Hou S."/>
            <person name="Wollam A."/>
            <person name="Pepin K.H."/>
            <person name="Johnson M."/>
            <person name="Bhonagiri V."/>
            <person name="Nash W.E."/>
            <person name="Warren W."/>
            <person name="Chinwalla A."/>
            <person name="Mardis E.R."/>
            <person name="Wilson R.K."/>
        </authorList>
    </citation>
    <scope>NUCLEOTIDE SEQUENCE [LARGE SCALE GENOMIC DNA]</scope>
    <source>
        <strain evidence="1">ATCC 700122</strain>
    </source>
</reference>
<sequence length="44" mass="4983">MVPLSFKTETFDMVQAMTGKGIGKRQNISYRGAIGRIRARWRGP</sequence>
<keyword evidence="2" id="KW-1185">Reference proteome</keyword>
<dbReference type="EMBL" id="ACUX02000004">
    <property type="protein sequence ID" value="EEZ62136.1"/>
    <property type="molecule type" value="Genomic_DNA"/>
</dbReference>
<evidence type="ECO:0000313" key="2">
    <source>
        <dbReference type="Proteomes" id="UP000006001"/>
    </source>
</evidence>
<proteinExistence type="predicted"/>
<evidence type="ECO:0000313" key="1">
    <source>
        <dbReference type="EMBL" id="EEZ62136.1"/>
    </source>
</evidence>
<gene>
    <name evidence="1" type="ORF">HMPREF0762_00228</name>
</gene>
<accession>D0WEJ9</accession>
<comment type="caution">
    <text evidence="1">The sequence shown here is derived from an EMBL/GenBank/DDBJ whole genome shotgun (WGS) entry which is preliminary data.</text>
</comment>
<dbReference type="AlphaFoldDB" id="D0WEJ9"/>